<dbReference type="InterPro" id="IPR055407">
    <property type="entry name" value="TraM_C"/>
</dbReference>
<evidence type="ECO:0000256" key="2">
    <source>
        <dbReference type="SAM" id="MobiDB-lite"/>
    </source>
</evidence>
<name>A0ABP7QXC6_9SPHI</name>
<organism evidence="5 6">
    <name type="scientific">Mucilaginibacter dorajii</name>
    <dbReference type="NCBI Taxonomy" id="692994"/>
    <lineage>
        <taxon>Bacteria</taxon>
        <taxon>Pseudomonadati</taxon>
        <taxon>Bacteroidota</taxon>
        <taxon>Sphingobacteriia</taxon>
        <taxon>Sphingobacteriales</taxon>
        <taxon>Sphingobacteriaceae</taxon>
        <taxon>Mucilaginibacter</taxon>
    </lineage>
</organism>
<protein>
    <submittedName>
        <fullName evidence="5">Conjugative transposon protein TraM</fullName>
    </submittedName>
</protein>
<feature type="coiled-coil region" evidence="1">
    <location>
        <begin position="187"/>
        <end position="214"/>
    </location>
</feature>
<keyword evidence="3" id="KW-0472">Membrane</keyword>
<dbReference type="EMBL" id="BAAAZC010000031">
    <property type="protein sequence ID" value="GAA3989473.1"/>
    <property type="molecule type" value="Genomic_DNA"/>
</dbReference>
<comment type="caution">
    <text evidence="5">The sequence shown here is derived from an EMBL/GenBank/DDBJ whole genome shotgun (WGS) entry which is preliminary data.</text>
</comment>
<proteinExistence type="predicted"/>
<feature type="region of interest" description="Disordered" evidence="2">
    <location>
        <begin position="142"/>
        <end position="164"/>
    </location>
</feature>
<dbReference type="Pfam" id="PF12508">
    <property type="entry name" value="Transposon_TraM"/>
    <property type="match status" value="1"/>
</dbReference>
<feature type="transmembrane region" description="Helical" evidence="3">
    <location>
        <begin position="10"/>
        <end position="27"/>
    </location>
</feature>
<feature type="domain" description="Conjugative transposon TraM C-terminal" evidence="4">
    <location>
        <begin position="234"/>
        <end position="380"/>
    </location>
</feature>
<gene>
    <name evidence="5" type="primary">traM</name>
    <name evidence="5" type="ORF">GCM10022210_48440</name>
</gene>
<evidence type="ECO:0000313" key="6">
    <source>
        <dbReference type="Proteomes" id="UP001500742"/>
    </source>
</evidence>
<keyword evidence="1" id="KW-0175">Coiled coil</keyword>
<keyword evidence="3" id="KW-1133">Transmembrane helix</keyword>
<dbReference type="RefSeq" id="WP_259086993.1">
    <property type="nucleotide sequence ID" value="NZ_BAAAZC010000031.1"/>
</dbReference>
<keyword evidence="3" id="KW-0812">Transmembrane</keyword>
<evidence type="ECO:0000256" key="3">
    <source>
        <dbReference type="SAM" id="Phobius"/>
    </source>
</evidence>
<dbReference type="NCBIfam" id="TIGR03779">
    <property type="entry name" value="Bac_Flav_CT_M"/>
    <property type="match status" value="1"/>
</dbReference>
<dbReference type="Proteomes" id="UP001500742">
    <property type="component" value="Unassembled WGS sequence"/>
</dbReference>
<keyword evidence="6" id="KW-1185">Reference proteome</keyword>
<sequence length="401" mass="44759">MKIDFKQPKYVLPVILLPFLCLFFYAWQSGFSKPKQAVKETVDLNGSVGAVSADVRKKQLADKLYAYRNTYKEADGLTAVNVIPKENSSNPTYNNDYSEQQKRKLDSIRQAMKLKFSSANNSNSGQPTETDITHDRQVARAVEEMSRRQANQAHEKESTPKEKDPMDVFRQQMAIMDSINKQNDPAYKDELKKKEAADKAAKQKENQLKLTVEKADAVSGDFNTVMPEKEPAFISAVIDENITGYAGSRLRIKLLEDIKAGNNLIKKGTFLYALINGFSEQRVTLSITSILYDGKILPVKLDVYDMDGLPGLYVPSSAFRDFTKDLGSNSVQGVTVDGGSGNTQFVMSSLSKMFQSTSSAIADLIRKNKAKLKYNSYLYIIDPDALQSAQKQESLSTGDQR</sequence>
<dbReference type="InterPro" id="IPR022187">
    <property type="entry name" value="Conjug_transposon_TraM"/>
</dbReference>
<reference evidence="6" key="1">
    <citation type="journal article" date="2019" name="Int. J. Syst. Evol. Microbiol.">
        <title>The Global Catalogue of Microorganisms (GCM) 10K type strain sequencing project: providing services to taxonomists for standard genome sequencing and annotation.</title>
        <authorList>
            <consortium name="The Broad Institute Genomics Platform"/>
            <consortium name="The Broad Institute Genome Sequencing Center for Infectious Disease"/>
            <person name="Wu L."/>
            <person name="Ma J."/>
        </authorList>
    </citation>
    <scope>NUCLEOTIDE SEQUENCE [LARGE SCALE GENOMIC DNA]</scope>
    <source>
        <strain evidence="6">JCM 16601</strain>
    </source>
</reference>
<evidence type="ECO:0000259" key="4">
    <source>
        <dbReference type="Pfam" id="PF12508"/>
    </source>
</evidence>
<evidence type="ECO:0000256" key="1">
    <source>
        <dbReference type="SAM" id="Coils"/>
    </source>
</evidence>
<accession>A0ABP7QXC6</accession>
<evidence type="ECO:0000313" key="5">
    <source>
        <dbReference type="EMBL" id="GAA3989473.1"/>
    </source>
</evidence>